<dbReference type="PANTHER" id="PTHR43877">
    <property type="entry name" value="AMINOALKYLPHOSPHONATE N-ACETYLTRANSFERASE-RELATED-RELATED"/>
    <property type="match status" value="1"/>
</dbReference>
<dbReference type="SUPFAM" id="SSF55729">
    <property type="entry name" value="Acyl-CoA N-acyltransferases (Nat)"/>
    <property type="match status" value="1"/>
</dbReference>
<dbReference type="InterPro" id="IPR050832">
    <property type="entry name" value="Bact_Acetyltransf"/>
</dbReference>
<dbReference type="PROSITE" id="PS51186">
    <property type="entry name" value="GNAT"/>
    <property type="match status" value="1"/>
</dbReference>
<name>A0A3B0T7V0_9ZZZZ</name>
<organism evidence="4">
    <name type="scientific">hydrothermal vent metagenome</name>
    <dbReference type="NCBI Taxonomy" id="652676"/>
    <lineage>
        <taxon>unclassified sequences</taxon>
        <taxon>metagenomes</taxon>
        <taxon>ecological metagenomes</taxon>
    </lineage>
</organism>
<evidence type="ECO:0000256" key="1">
    <source>
        <dbReference type="ARBA" id="ARBA00022679"/>
    </source>
</evidence>
<dbReference type="CDD" id="cd04301">
    <property type="entry name" value="NAT_SF"/>
    <property type="match status" value="2"/>
</dbReference>
<reference evidence="4" key="1">
    <citation type="submission" date="2018-06" db="EMBL/GenBank/DDBJ databases">
        <authorList>
            <person name="Zhirakovskaya E."/>
        </authorList>
    </citation>
    <scope>NUCLEOTIDE SEQUENCE</scope>
</reference>
<keyword evidence="1 4" id="KW-0808">Transferase</keyword>
<proteinExistence type="predicted"/>
<dbReference type="EMBL" id="UOEI01000411">
    <property type="protein sequence ID" value="VAW04914.1"/>
    <property type="molecule type" value="Genomic_DNA"/>
</dbReference>
<dbReference type="InterPro" id="IPR000182">
    <property type="entry name" value="GNAT_dom"/>
</dbReference>
<dbReference type="GO" id="GO:0016747">
    <property type="term" value="F:acyltransferase activity, transferring groups other than amino-acyl groups"/>
    <property type="evidence" value="ECO:0007669"/>
    <property type="project" value="InterPro"/>
</dbReference>
<dbReference type="PANTHER" id="PTHR43877:SF1">
    <property type="entry name" value="ACETYLTRANSFERASE"/>
    <property type="match status" value="1"/>
</dbReference>
<evidence type="ECO:0000313" key="4">
    <source>
        <dbReference type="EMBL" id="VAW04914.1"/>
    </source>
</evidence>
<sequence>MEGAEFRYACTVTSRLPRVEGYDIVAGPPEPLARATELISIVETSIDGKSDITDSILTMMINSPGIDAHIDTITVREPGSGKVVAFGCYLNTEPHIESVTLGWVHPAHMNKGIGTAIVTWGLDRSRSMIPLTPPEARVTNRCQISDGNVAAAMLLSALGYTIDRHELEMELVLGEQITVTDLPGGVTVRTMTCDEDLEIVAGVITSAFRDHYGWVDSSPEAVRQRWVNYRTMDEWDDDLVWIAETDDGAVGCLVAMASYGGNAQAGYVGSLGVLREWRGRGLARALLTGAFAEYQRRGKLSVALHVDADSLTGATRLYESVGMHRVQAGTAYLIELRPGTDLVKR</sequence>
<dbReference type="Pfam" id="PF00583">
    <property type="entry name" value="Acetyltransf_1"/>
    <property type="match status" value="1"/>
</dbReference>
<evidence type="ECO:0000256" key="2">
    <source>
        <dbReference type="ARBA" id="ARBA00023315"/>
    </source>
</evidence>
<feature type="domain" description="N-acetyltransferase" evidence="3">
    <location>
        <begin position="186"/>
        <end position="345"/>
    </location>
</feature>
<gene>
    <name evidence="4" type="ORF">MNBD_ACTINO01-768</name>
</gene>
<keyword evidence="2" id="KW-0012">Acyltransferase</keyword>
<dbReference type="InterPro" id="IPR016181">
    <property type="entry name" value="Acyl_CoA_acyltransferase"/>
</dbReference>
<dbReference type="Gene3D" id="3.40.630.30">
    <property type="match status" value="1"/>
</dbReference>
<dbReference type="AlphaFoldDB" id="A0A3B0T7V0"/>
<accession>A0A3B0T7V0</accession>
<protein>
    <submittedName>
        <fullName evidence="4">Acetyltransferase, GNAT family</fullName>
    </submittedName>
</protein>
<evidence type="ECO:0000259" key="3">
    <source>
        <dbReference type="PROSITE" id="PS51186"/>
    </source>
</evidence>